<dbReference type="InterPro" id="IPR020837">
    <property type="entry name" value="Fibrinogen_CS"/>
</dbReference>
<dbReference type="SUPFAM" id="SSF56496">
    <property type="entry name" value="Fibrinogen C-terminal domain-like"/>
    <property type="match status" value="1"/>
</dbReference>
<reference evidence="4" key="2">
    <citation type="submission" date="2025-08" db="UniProtKB">
        <authorList>
            <consortium name="RefSeq"/>
        </authorList>
    </citation>
    <scope>IDENTIFICATION</scope>
    <source>
        <strain evidence="4">S238N-H82</strain>
        <tissue evidence="4">Testes</tissue>
    </source>
</reference>
<protein>
    <submittedName>
        <fullName evidence="4">Microfibril-associated glycoprotein 4-like</fullName>
    </submittedName>
</protein>
<evidence type="ECO:0000256" key="1">
    <source>
        <dbReference type="ARBA" id="ARBA00023157"/>
    </source>
</evidence>
<reference evidence="3" key="1">
    <citation type="journal article" date="2020" name="Nat. Ecol. Evol.">
        <title>Deeply conserved synteny resolves early events in vertebrate evolution.</title>
        <authorList>
            <person name="Simakov O."/>
            <person name="Marletaz F."/>
            <person name="Yue J.X."/>
            <person name="O'Connell B."/>
            <person name="Jenkins J."/>
            <person name="Brandt A."/>
            <person name="Calef R."/>
            <person name="Tung C.H."/>
            <person name="Huang T.K."/>
            <person name="Schmutz J."/>
            <person name="Satoh N."/>
            <person name="Yu J.K."/>
            <person name="Putnam N.H."/>
            <person name="Green R.E."/>
            <person name="Rokhsar D.S."/>
        </authorList>
    </citation>
    <scope>NUCLEOTIDE SEQUENCE [LARGE SCALE GENOMIC DNA]</scope>
    <source>
        <strain evidence="3">S238N-H82</strain>
    </source>
</reference>
<dbReference type="Gene3D" id="3.90.215.10">
    <property type="entry name" value="Gamma Fibrinogen, chain A, domain 1"/>
    <property type="match status" value="1"/>
</dbReference>
<dbReference type="SMART" id="SM00186">
    <property type="entry name" value="FBG"/>
    <property type="match status" value="1"/>
</dbReference>
<sequence>MVISNPGNCLSTGRDTSYLAAYNGWHYYKVPVTGEMTSANVKATCEAAGYVTPCSGDSACQYSSSSCFQTGLTDCDNPMIEVSQQLCGAKPRSCPQLYGVYQFMNNWINGASCGAESGGWCTNGNEQQDKYAFCAIDCAAYLAAGQNTSGVYTLNVSSTSVEASCDMDNDGNVEEYKLGFGNKSGEYWLGNDNIHLLTMRKNYKLRITLKDWSADTRFAEYSTFRVSGEADGYRLHISGYSGNAGDSMTGWHSLNGQSFSTVDRDNDDHGSYHCSQRYGQGGWWFRNCGYSFLNGRYLGNCGSSCPVVQGVVWYHWRGAGYSLKSVSMKIRP</sequence>
<name>A0A9J7KVB2_BRAFL</name>
<keyword evidence="1" id="KW-1015">Disulfide bond</keyword>
<dbReference type="InterPro" id="IPR036056">
    <property type="entry name" value="Fibrinogen-like_C"/>
</dbReference>
<gene>
    <name evidence="4" type="primary">LOC118411863</name>
</gene>
<keyword evidence="3" id="KW-1185">Reference proteome</keyword>
<feature type="domain" description="Fibrinogen C-terminal" evidence="2">
    <location>
        <begin position="85"/>
        <end position="332"/>
    </location>
</feature>
<dbReference type="InterPro" id="IPR050373">
    <property type="entry name" value="Fibrinogen_C-term_domain"/>
</dbReference>
<dbReference type="PROSITE" id="PS00514">
    <property type="entry name" value="FIBRINOGEN_C_1"/>
    <property type="match status" value="1"/>
</dbReference>
<dbReference type="GeneID" id="118411863"/>
<dbReference type="InterPro" id="IPR014716">
    <property type="entry name" value="Fibrinogen_a/b/g_C_1"/>
</dbReference>
<dbReference type="Pfam" id="PF00147">
    <property type="entry name" value="Fibrinogen_C"/>
    <property type="match status" value="1"/>
</dbReference>
<accession>A0A9J7KVB2</accession>
<organism evidence="3 4">
    <name type="scientific">Branchiostoma floridae</name>
    <name type="common">Florida lancelet</name>
    <name type="synonym">Amphioxus</name>
    <dbReference type="NCBI Taxonomy" id="7739"/>
    <lineage>
        <taxon>Eukaryota</taxon>
        <taxon>Metazoa</taxon>
        <taxon>Chordata</taxon>
        <taxon>Cephalochordata</taxon>
        <taxon>Leptocardii</taxon>
        <taxon>Amphioxiformes</taxon>
        <taxon>Branchiostomatidae</taxon>
        <taxon>Branchiostoma</taxon>
    </lineage>
</organism>
<evidence type="ECO:0000313" key="3">
    <source>
        <dbReference type="Proteomes" id="UP000001554"/>
    </source>
</evidence>
<dbReference type="PROSITE" id="PS51406">
    <property type="entry name" value="FIBRINOGEN_C_2"/>
    <property type="match status" value="1"/>
</dbReference>
<dbReference type="PANTHER" id="PTHR19143:SF458">
    <property type="entry name" value="FIBRINOGEN C-TERMINAL DOMAIN-CONTAINING PROTEIN-RELATED"/>
    <property type="match status" value="1"/>
</dbReference>
<dbReference type="RefSeq" id="XP_035670244.1">
    <property type="nucleotide sequence ID" value="XM_035814351.1"/>
</dbReference>
<dbReference type="PANTHER" id="PTHR19143">
    <property type="entry name" value="FIBRINOGEN/TENASCIN/ANGIOPOEITIN"/>
    <property type="match status" value="1"/>
</dbReference>
<dbReference type="AlphaFoldDB" id="A0A9J7KVB2"/>
<dbReference type="CDD" id="cd00087">
    <property type="entry name" value="FReD"/>
    <property type="match status" value="1"/>
</dbReference>
<dbReference type="Proteomes" id="UP000001554">
    <property type="component" value="Chromosome 3"/>
</dbReference>
<proteinExistence type="predicted"/>
<dbReference type="KEGG" id="bfo:118411863"/>
<evidence type="ECO:0000259" key="2">
    <source>
        <dbReference type="PROSITE" id="PS51406"/>
    </source>
</evidence>
<evidence type="ECO:0000313" key="4">
    <source>
        <dbReference type="RefSeq" id="XP_035670244.1"/>
    </source>
</evidence>
<dbReference type="InterPro" id="IPR002181">
    <property type="entry name" value="Fibrinogen_a/b/g_C_dom"/>
</dbReference>